<dbReference type="STRING" id="1296120.A0A1B9GM26"/>
<dbReference type="OrthoDB" id="337581at2759"/>
<name>A0A1B9GM26_9TREE</name>
<accession>A0A1B9GM26</accession>
<protein>
    <recommendedName>
        <fullName evidence="9">Cell cycle checkpoint protein</fullName>
    </recommendedName>
</protein>
<dbReference type="Pfam" id="PF02144">
    <property type="entry name" value="Rad1"/>
    <property type="match status" value="1"/>
</dbReference>
<evidence type="ECO:0000313" key="8">
    <source>
        <dbReference type="Proteomes" id="UP000092666"/>
    </source>
</evidence>
<dbReference type="AlphaFoldDB" id="A0A1B9GM26"/>
<dbReference type="InterPro" id="IPR003021">
    <property type="entry name" value="Rad1_Rec1_Rad17"/>
</dbReference>
<gene>
    <name evidence="7" type="ORF">I316_06187</name>
</gene>
<dbReference type="Proteomes" id="UP000092666">
    <property type="component" value="Unassembled WGS sequence"/>
</dbReference>
<keyword evidence="8" id="KW-1185">Reference proteome</keyword>
<evidence type="ECO:0000256" key="5">
    <source>
        <dbReference type="ARBA" id="ARBA00023242"/>
    </source>
</evidence>
<dbReference type="SUPFAM" id="SSF55979">
    <property type="entry name" value="DNA clamp"/>
    <property type="match status" value="1"/>
</dbReference>
<dbReference type="GO" id="GO:0030896">
    <property type="term" value="C:checkpoint clamp complex"/>
    <property type="evidence" value="ECO:0007669"/>
    <property type="project" value="TreeGrafter"/>
</dbReference>
<dbReference type="GO" id="GO:0006281">
    <property type="term" value="P:DNA repair"/>
    <property type="evidence" value="ECO:0007669"/>
    <property type="project" value="UniProtKB-KW"/>
</dbReference>
<evidence type="ECO:0000256" key="1">
    <source>
        <dbReference type="ARBA" id="ARBA00004123"/>
    </source>
</evidence>
<keyword evidence="3" id="KW-0227">DNA damage</keyword>
<feature type="compositionally biased region" description="Gly residues" evidence="6">
    <location>
        <begin position="120"/>
        <end position="135"/>
    </location>
</feature>
<proteinExistence type="inferred from homology"/>
<evidence type="ECO:0000256" key="6">
    <source>
        <dbReference type="SAM" id="MobiDB-lite"/>
    </source>
</evidence>
<comment type="subcellular location">
    <subcellularLocation>
        <location evidence="1">Nucleus</location>
    </subcellularLocation>
</comment>
<dbReference type="GO" id="GO:0000077">
    <property type="term" value="P:DNA damage checkpoint signaling"/>
    <property type="evidence" value="ECO:0007669"/>
    <property type="project" value="InterPro"/>
</dbReference>
<dbReference type="InterPro" id="IPR046938">
    <property type="entry name" value="DNA_clamp_sf"/>
</dbReference>
<sequence length="394" mass="43245">MANQNLPVLVAETHDVRPFARLLRGIGLKHNAVMEISEAGFAVTVEEVRTLCASKPIGEADQDIRAVLIGHYLLAIAWIPSNLFQKFEFNPPEIPATFELSLDALLQCLNIFGNAGSVPGSGAGPSSAGGGSGGGRGKRRWAGEGEGHDIDDEAGHGGPGDISRRKEGKRTGMIMTWPGVGRDLSVILSDDSRGPTTNCELRLLDPEELMNAQFDQDNVALYLIMKSEWFRDALLDLPISSTRITLISTPPKAAPPPEQPGATISSNGRYRHRAEVGQFKIEAEGDFGKTELDYPNDKEVMDKFECEERVQFSYHSSHFALLSRALHQSVKICLQIEKTGFLCVQIMMPLEKNVEVGGHSGILEFKRDTEVVFETTQLHAWDGTLTCYLSAFRH</sequence>
<organism evidence="7 8">
    <name type="scientific">Kwoniella heveanensis BCC8398</name>
    <dbReference type="NCBI Taxonomy" id="1296120"/>
    <lineage>
        <taxon>Eukaryota</taxon>
        <taxon>Fungi</taxon>
        <taxon>Dikarya</taxon>
        <taxon>Basidiomycota</taxon>
        <taxon>Agaricomycotina</taxon>
        <taxon>Tremellomycetes</taxon>
        <taxon>Tremellales</taxon>
        <taxon>Cryptococcaceae</taxon>
        <taxon>Kwoniella</taxon>
    </lineage>
</organism>
<evidence type="ECO:0008006" key="9">
    <source>
        <dbReference type="Google" id="ProtNLM"/>
    </source>
</evidence>
<keyword evidence="5" id="KW-0539">Nucleus</keyword>
<comment type="similarity">
    <text evidence="2">Belongs to the rad1 family.</text>
</comment>
<keyword evidence="4" id="KW-0234">DNA repair</keyword>
<dbReference type="EMBL" id="KV700130">
    <property type="protein sequence ID" value="OCF32031.1"/>
    <property type="molecule type" value="Genomic_DNA"/>
</dbReference>
<evidence type="ECO:0000256" key="2">
    <source>
        <dbReference type="ARBA" id="ARBA00010991"/>
    </source>
</evidence>
<reference evidence="8" key="2">
    <citation type="submission" date="2013-12" db="EMBL/GenBank/DDBJ databases">
        <title>Evolution of pathogenesis and genome organization in the Tremellales.</title>
        <authorList>
            <person name="Cuomo C."/>
            <person name="Litvintseva A."/>
            <person name="Heitman J."/>
            <person name="Chen Y."/>
            <person name="Sun S."/>
            <person name="Springer D."/>
            <person name="Dromer F."/>
            <person name="Young S."/>
            <person name="Zeng Q."/>
            <person name="Chapman S."/>
            <person name="Gujja S."/>
            <person name="Saif S."/>
            <person name="Birren B."/>
        </authorList>
    </citation>
    <scope>NUCLEOTIDE SEQUENCE [LARGE SCALE GENOMIC DNA]</scope>
    <source>
        <strain evidence="8">BCC8398</strain>
    </source>
</reference>
<dbReference type="PANTHER" id="PTHR10870">
    <property type="entry name" value="CELL CYCLE CHECKPOINT PROTEIN RAD1"/>
    <property type="match status" value="1"/>
</dbReference>
<evidence type="ECO:0000256" key="3">
    <source>
        <dbReference type="ARBA" id="ARBA00022763"/>
    </source>
</evidence>
<evidence type="ECO:0000313" key="7">
    <source>
        <dbReference type="EMBL" id="OCF32031.1"/>
    </source>
</evidence>
<dbReference type="Gene3D" id="3.70.10.10">
    <property type="match status" value="2"/>
</dbReference>
<reference evidence="7 8" key="1">
    <citation type="submission" date="2013-07" db="EMBL/GenBank/DDBJ databases">
        <title>The Genome Sequence of Cryptococcus heveanensis BCC8398.</title>
        <authorList>
            <consortium name="The Broad Institute Genome Sequencing Platform"/>
            <person name="Cuomo C."/>
            <person name="Litvintseva A."/>
            <person name="Chen Y."/>
            <person name="Heitman J."/>
            <person name="Sun S."/>
            <person name="Springer D."/>
            <person name="Dromer F."/>
            <person name="Young S.K."/>
            <person name="Zeng Q."/>
            <person name="Gargeya S."/>
            <person name="Fitzgerald M."/>
            <person name="Abouelleil A."/>
            <person name="Alvarado L."/>
            <person name="Berlin A.M."/>
            <person name="Chapman S.B."/>
            <person name="Dewar J."/>
            <person name="Goldberg J."/>
            <person name="Griggs A."/>
            <person name="Gujja S."/>
            <person name="Hansen M."/>
            <person name="Howarth C."/>
            <person name="Imamovic A."/>
            <person name="Larimer J."/>
            <person name="McCowan C."/>
            <person name="Murphy C."/>
            <person name="Pearson M."/>
            <person name="Priest M."/>
            <person name="Roberts A."/>
            <person name="Saif S."/>
            <person name="Shea T."/>
            <person name="Sykes S."/>
            <person name="Wortman J."/>
            <person name="Nusbaum C."/>
            <person name="Birren B."/>
        </authorList>
    </citation>
    <scope>NUCLEOTIDE SEQUENCE [LARGE SCALE GENOMIC DNA]</scope>
    <source>
        <strain evidence="7 8">BCC8398</strain>
    </source>
</reference>
<evidence type="ECO:0000256" key="4">
    <source>
        <dbReference type="ARBA" id="ARBA00023204"/>
    </source>
</evidence>
<dbReference type="PRINTS" id="PR01245">
    <property type="entry name" value="RAD1REC1"/>
</dbReference>
<feature type="region of interest" description="Disordered" evidence="6">
    <location>
        <begin position="120"/>
        <end position="168"/>
    </location>
</feature>
<dbReference type="PANTHER" id="PTHR10870:SF0">
    <property type="entry name" value="CELL CYCLE CHECKPOINT PROTEIN RAD1"/>
    <property type="match status" value="1"/>
</dbReference>